<feature type="repeat" description="TPR" evidence="3">
    <location>
        <begin position="204"/>
        <end position="237"/>
    </location>
</feature>
<accession>A0A2P6U186</accession>
<dbReference type="AlphaFoldDB" id="A0A2P6U186"/>
<dbReference type="SMART" id="SM00028">
    <property type="entry name" value="TPR"/>
    <property type="match status" value="4"/>
</dbReference>
<keyword evidence="2 3" id="KW-0802">TPR repeat</keyword>
<dbReference type="Pfam" id="PF13432">
    <property type="entry name" value="TPR_16"/>
    <property type="match status" value="2"/>
</dbReference>
<dbReference type="PANTHER" id="PTHR44858:SF19">
    <property type="match status" value="1"/>
</dbReference>
<dbReference type="PROSITE" id="PS50293">
    <property type="entry name" value="TPR_REGION"/>
    <property type="match status" value="1"/>
</dbReference>
<name>A0A2P6U186_CHLSO</name>
<keyword evidence="1" id="KW-0677">Repeat</keyword>
<evidence type="ECO:0000313" key="5">
    <source>
        <dbReference type="Proteomes" id="UP000239899"/>
    </source>
</evidence>
<dbReference type="Proteomes" id="UP000239899">
    <property type="component" value="Unassembled WGS sequence"/>
</dbReference>
<dbReference type="STRING" id="3076.A0A2P6U186"/>
<proteinExistence type="predicted"/>
<sequence>MWCSQAPAAAENVRLEDVESSTLRAGLRAAVEGRLEDAERLFQVYLLNEDPQSASAHSNLGNVHQQQGKPELAVQDYSRAVELAPQAPVPYLNRAIAKETLGVQAAQRGDSQGAQTLWRSAAEDASRAIELDPKEFAAWFDRGNIDMRLSDFDGALADFRRAADLAPGLAGYRLREATLLFQTGDTGGARRMIQGVVRKVPAYAEAHACLAAVDWAQGEGERAEEQFLRALEIEPRWGDVAWVQANTRWPPALEDAFARFLAIQSSSSSS</sequence>
<comment type="caution">
    <text evidence="4">The sequence shown here is derived from an EMBL/GenBank/DDBJ whole genome shotgun (WGS) entry which is preliminary data.</text>
</comment>
<dbReference type="EMBL" id="LHPG02000003">
    <property type="protein sequence ID" value="PRW60068.1"/>
    <property type="molecule type" value="Genomic_DNA"/>
</dbReference>
<dbReference type="Pfam" id="PF00515">
    <property type="entry name" value="TPR_1"/>
    <property type="match status" value="1"/>
</dbReference>
<dbReference type="OrthoDB" id="2335338at2759"/>
<evidence type="ECO:0000256" key="3">
    <source>
        <dbReference type="PROSITE-ProRule" id="PRU00339"/>
    </source>
</evidence>
<evidence type="ECO:0000256" key="2">
    <source>
        <dbReference type="ARBA" id="ARBA00022803"/>
    </source>
</evidence>
<gene>
    <name evidence="4" type="ORF">C2E21_1552</name>
</gene>
<dbReference type="InterPro" id="IPR050498">
    <property type="entry name" value="Ycf3"/>
</dbReference>
<feature type="repeat" description="TPR" evidence="3">
    <location>
        <begin position="54"/>
        <end position="87"/>
    </location>
</feature>
<dbReference type="PANTHER" id="PTHR44858">
    <property type="entry name" value="TETRATRICOPEPTIDE REPEAT PROTEIN 6"/>
    <property type="match status" value="1"/>
</dbReference>
<evidence type="ECO:0000256" key="1">
    <source>
        <dbReference type="ARBA" id="ARBA00022737"/>
    </source>
</evidence>
<dbReference type="InterPro" id="IPR019734">
    <property type="entry name" value="TPR_rpt"/>
</dbReference>
<evidence type="ECO:0000313" key="4">
    <source>
        <dbReference type="EMBL" id="PRW60068.1"/>
    </source>
</evidence>
<protein>
    <submittedName>
        <fullName evidence="4">Tetratricopeptide repeat</fullName>
    </submittedName>
</protein>
<dbReference type="PROSITE" id="PS50005">
    <property type="entry name" value="TPR"/>
    <property type="match status" value="3"/>
</dbReference>
<dbReference type="SUPFAM" id="SSF48452">
    <property type="entry name" value="TPR-like"/>
    <property type="match status" value="1"/>
</dbReference>
<keyword evidence="5" id="KW-1185">Reference proteome</keyword>
<organism evidence="4 5">
    <name type="scientific">Chlorella sorokiniana</name>
    <name type="common">Freshwater green alga</name>
    <dbReference type="NCBI Taxonomy" id="3076"/>
    <lineage>
        <taxon>Eukaryota</taxon>
        <taxon>Viridiplantae</taxon>
        <taxon>Chlorophyta</taxon>
        <taxon>core chlorophytes</taxon>
        <taxon>Trebouxiophyceae</taxon>
        <taxon>Chlorellales</taxon>
        <taxon>Chlorellaceae</taxon>
        <taxon>Chlorella clade</taxon>
        <taxon>Chlorella</taxon>
    </lineage>
</organism>
<dbReference type="InterPro" id="IPR011990">
    <property type="entry name" value="TPR-like_helical_dom_sf"/>
</dbReference>
<feature type="repeat" description="TPR" evidence="3">
    <location>
        <begin position="136"/>
        <end position="169"/>
    </location>
</feature>
<reference evidence="4 5" key="1">
    <citation type="journal article" date="2018" name="Plant J.">
        <title>Genome sequences of Chlorella sorokiniana UTEX 1602 and Micractinium conductrix SAG 241.80: implications to maltose excretion by a green alga.</title>
        <authorList>
            <person name="Arriola M.B."/>
            <person name="Velmurugan N."/>
            <person name="Zhang Y."/>
            <person name="Plunkett M.H."/>
            <person name="Hondzo H."/>
            <person name="Barney B.M."/>
        </authorList>
    </citation>
    <scope>NUCLEOTIDE SEQUENCE [LARGE SCALE GENOMIC DNA]</scope>
    <source>
        <strain evidence="5">UTEX 1602</strain>
    </source>
</reference>
<dbReference type="Gene3D" id="1.25.40.10">
    <property type="entry name" value="Tetratricopeptide repeat domain"/>
    <property type="match status" value="2"/>
</dbReference>